<dbReference type="PANTHER" id="PTHR42682">
    <property type="entry name" value="HYDROGENASE-4 COMPONENT F"/>
    <property type="match status" value="1"/>
</dbReference>
<dbReference type="RefSeq" id="WP_154553482.1">
    <property type="nucleotide sequence ID" value="NZ_VUNA01000001.1"/>
</dbReference>
<evidence type="ECO:0000256" key="5">
    <source>
        <dbReference type="ARBA" id="ARBA00023002"/>
    </source>
</evidence>
<dbReference type="GO" id="GO:0016491">
    <property type="term" value="F:oxidoreductase activity"/>
    <property type="evidence" value="ECO:0007669"/>
    <property type="project" value="UniProtKB-KW"/>
</dbReference>
<evidence type="ECO:0000313" key="10">
    <source>
        <dbReference type="EMBL" id="MST69929.1"/>
    </source>
</evidence>
<organism evidence="10 11">
    <name type="scientific">Mogibacterium kristiansenii</name>
    <dbReference type="NCBI Taxonomy" id="2606708"/>
    <lineage>
        <taxon>Bacteria</taxon>
        <taxon>Bacillati</taxon>
        <taxon>Bacillota</taxon>
        <taxon>Clostridia</taxon>
        <taxon>Peptostreptococcales</taxon>
        <taxon>Anaerovoracaceae</taxon>
        <taxon>Mogibacterium</taxon>
    </lineage>
</organism>
<feature type="transmembrane region" description="Helical" evidence="8">
    <location>
        <begin position="149"/>
        <end position="173"/>
    </location>
</feature>
<dbReference type="AlphaFoldDB" id="A0A6N7XJ17"/>
<feature type="transmembrane region" description="Helical" evidence="8">
    <location>
        <begin position="375"/>
        <end position="401"/>
    </location>
</feature>
<evidence type="ECO:0000256" key="2">
    <source>
        <dbReference type="ARBA" id="ARBA00022475"/>
    </source>
</evidence>
<evidence type="ECO:0000256" key="7">
    <source>
        <dbReference type="RuleBase" id="RU000320"/>
    </source>
</evidence>
<dbReference type="InterPro" id="IPR001750">
    <property type="entry name" value="ND/Mrp_TM"/>
</dbReference>
<feature type="transmembrane region" description="Helical" evidence="8">
    <location>
        <begin position="29"/>
        <end position="45"/>
    </location>
</feature>
<comment type="caution">
    <text evidence="10">The sequence shown here is derived from an EMBL/GenBank/DDBJ whole genome shotgun (WGS) entry which is preliminary data.</text>
</comment>
<protein>
    <recommendedName>
        <fullName evidence="9">NADH:quinone oxidoreductase/Mrp antiporter transmembrane domain-containing protein</fullName>
    </recommendedName>
</protein>
<dbReference type="InterPro" id="IPR052175">
    <property type="entry name" value="ComplexI-like_HydComp"/>
</dbReference>
<feature type="transmembrane region" description="Helical" evidence="8">
    <location>
        <begin position="337"/>
        <end position="355"/>
    </location>
</feature>
<feature type="transmembrane region" description="Helical" evidence="8">
    <location>
        <begin position="95"/>
        <end position="114"/>
    </location>
</feature>
<feature type="transmembrane region" description="Helical" evidence="8">
    <location>
        <begin position="219"/>
        <end position="238"/>
    </location>
</feature>
<dbReference type="Pfam" id="PF00361">
    <property type="entry name" value="Proton_antipo_M"/>
    <property type="match status" value="1"/>
</dbReference>
<keyword evidence="4 8" id="KW-1133">Transmembrane helix</keyword>
<feature type="transmembrane region" description="Helical" evidence="8">
    <location>
        <begin position="6"/>
        <end position="22"/>
    </location>
</feature>
<evidence type="ECO:0000256" key="3">
    <source>
        <dbReference type="ARBA" id="ARBA00022692"/>
    </source>
</evidence>
<name>A0A6N7XJ17_9FIRM</name>
<feature type="transmembrane region" description="Helical" evidence="8">
    <location>
        <begin position="453"/>
        <end position="476"/>
    </location>
</feature>
<dbReference type="Proteomes" id="UP000469424">
    <property type="component" value="Unassembled WGS sequence"/>
</dbReference>
<feature type="transmembrane region" description="Helical" evidence="8">
    <location>
        <begin position="268"/>
        <end position="287"/>
    </location>
</feature>
<reference evidence="10 11" key="1">
    <citation type="submission" date="2019-08" db="EMBL/GenBank/DDBJ databases">
        <title>In-depth cultivation of the pig gut microbiome towards novel bacterial diversity and tailored functional studies.</title>
        <authorList>
            <person name="Wylensek D."/>
            <person name="Hitch T.C.A."/>
            <person name="Clavel T."/>
        </authorList>
    </citation>
    <scope>NUCLEOTIDE SEQUENCE [LARGE SCALE GENOMIC DNA]</scope>
    <source>
        <strain evidence="10 11">WCA-MUC-591-APC-4B</strain>
    </source>
</reference>
<feature type="transmembrane region" description="Helical" evidence="8">
    <location>
        <begin position="299"/>
        <end position="317"/>
    </location>
</feature>
<gene>
    <name evidence="10" type="ORF">FYJ65_01000</name>
</gene>
<feature type="transmembrane region" description="Helical" evidence="8">
    <location>
        <begin position="244"/>
        <end position="261"/>
    </location>
</feature>
<feature type="transmembrane region" description="Helical" evidence="8">
    <location>
        <begin position="554"/>
        <end position="577"/>
    </location>
</feature>
<comment type="subcellular location">
    <subcellularLocation>
        <location evidence="1">Cell membrane</location>
        <topology evidence="1">Multi-pass membrane protein</topology>
    </subcellularLocation>
    <subcellularLocation>
        <location evidence="7">Membrane</location>
        <topology evidence="7">Multi-pass membrane protein</topology>
    </subcellularLocation>
</comment>
<evidence type="ECO:0000256" key="8">
    <source>
        <dbReference type="SAM" id="Phobius"/>
    </source>
</evidence>
<proteinExistence type="predicted"/>
<keyword evidence="5" id="KW-0560">Oxidoreductase</keyword>
<feature type="transmembrane region" description="Helical" evidence="8">
    <location>
        <begin position="185"/>
        <end position="207"/>
    </location>
</feature>
<evidence type="ECO:0000256" key="1">
    <source>
        <dbReference type="ARBA" id="ARBA00004651"/>
    </source>
</evidence>
<evidence type="ECO:0000256" key="4">
    <source>
        <dbReference type="ARBA" id="ARBA00022989"/>
    </source>
</evidence>
<keyword evidence="11" id="KW-1185">Reference proteome</keyword>
<evidence type="ECO:0000259" key="9">
    <source>
        <dbReference type="Pfam" id="PF00361"/>
    </source>
</evidence>
<evidence type="ECO:0000313" key="11">
    <source>
        <dbReference type="Proteomes" id="UP000469424"/>
    </source>
</evidence>
<feature type="transmembrane region" description="Helical" evidence="8">
    <location>
        <begin position="68"/>
        <end position="88"/>
    </location>
</feature>
<feature type="transmembrane region" description="Helical" evidence="8">
    <location>
        <begin position="413"/>
        <end position="433"/>
    </location>
</feature>
<dbReference type="GO" id="GO:0005886">
    <property type="term" value="C:plasma membrane"/>
    <property type="evidence" value="ECO:0007669"/>
    <property type="project" value="UniProtKB-SubCell"/>
</dbReference>
<accession>A0A6N7XJ17</accession>
<keyword evidence="6 8" id="KW-0472">Membrane</keyword>
<dbReference type="EMBL" id="VUNA01000001">
    <property type="protein sequence ID" value="MST69929.1"/>
    <property type="molecule type" value="Genomic_DNA"/>
</dbReference>
<keyword evidence="3 7" id="KW-0812">Transmembrane</keyword>
<feature type="domain" description="NADH:quinone oxidoreductase/Mrp antiporter transmembrane" evidence="9">
    <location>
        <begin position="113"/>
        <end position="381"/>
    </location>
</feature>
<keyword evidence="2" id="KW-1003">Cell membrane</keyword>
<dbReference type="PANTHER" id="PTHR42682:SF4">
    <property type="entry name" value="NADH-UBIQUINONE_PLASTOQUINONE"/>
    <property type="match status" value="1"/>
</dbReference>
<evidence type="ECO:0000256" key="6">
    <source>
        <dbReference type="ARBA" id="ARBA00023136"/>
    </source>
</evidence>
<sequence length="579" mass="63613">MSWNNLHPGLVMILFGIIILALPEKCRKYLTLAGSVCAFCVFWMLDSHSTLPFKVTDNLTLQLIDTNGVSMVFLMVFVSIGVINAIYAVDLQNKWEAGITCIYAGSNMGIVLAGDLISFIVFWEISAFTSTYIIYARHCRRSSRAAFRYVLVHAFGGNMLLAGILVQIFHNGIGLANLSGNMHGAAFWLILIGVGVNAAIPPFNGWIADAYPEATIPGTVYLGSYTTKAAIYALITFFSGTHMLIYVGAFMAIFAACMALLENDIRRLLSYHIVSQLGMMVASLGVGSEIGVDGASAHAVTNIFFKGVLLMCAGSIMKATGTCKITELGGLRKKMPITAFCFLISSMAIAGFPFLSGFASKALIMESLHEYGEGFPAIMITIAGVGTLLSITLKINYFVFFGKCDRQVKVQNATNSMTTAVVIGTIMSIVIGMKPELLYQQLTYKTMVDPFSIPHIMEYVAIIAGGAIPFFFMLSIMKPHDEISMDFDWFYRRPLVKIIEALSKGLYRVFGWFDRHVLHGVQFFGTGLGNPYLWTEKSGNLKIKSMSFENEDRLIGDVIQVIVALFAVMILISIYVIKM</sequence>
<feature type="transmembrane region" description="Helical" evidence="8">
    <location>
        <begin position="120"/>
        <end position="137"/>
    </location>
</feature>